<dbReference type="InterPro" id="IPR021654">
    <property type="entry name" value="EZH1/EZH2"/>
</dbReference>
<dbReference type="InterPro" id="IPR001214">
    <property type="entry name" value="SET_dom"/>
</dbReference>
<dbReference type="InterPro" id="IPR001005">
    <property type="entry name" value="SANT/Myb"/>
</dbReference>
<evidence type="ECO:0000256" key="10">
    <source>
        <dbReference type="ARBA" id="ARBA00023242"/>
    </source>
</evidence>
<organism evidence="15 16">
    <name type="scientific">Oreochromis niloticus</name>
    <name type="common">Nile tilapia</name>
    <name type="synonym">Tilapia nilotica</name>
    <dbReference type="NCBI Taxonomy" id="8128"/>
    <lineage>
        <taxon>Eukaryota</taxon>
        <taxon>Metazoa</taxon>
        <taxon>Chordata</taxon>
        <taxon>Craniata</taxon>
        <taxon>Vertebrata</taxon>
        <taxon>Euteleostomi</taxon>
        <taxon>Actinopterygii</taxon>
        <taxon>Neopterygii</taxon>
        <taxon>Teleostei</taxon>
        <taxon>Neoteleostei</taxon>
        <taxon>Acanthomorphata</taxon>
        <taxon>Ovalentaria</taxon>
        <taxon>Cichlomorphae</taxon>
        <taxon>Cichliformes</taxon>
        <taxon>Cichlidae</taxon>
        <taxon>African cichlids</taxon>
        <taxon>Pseudocrenilabrinae</taxon>
        <taxon>Oreochromini</taxon>
        <taxon>Oreochromis</taxon>
    </lineage>
</organism>
<dbReference type="GO" id="GO:0003682">
    <property type="term" value="F:chromatin binding"/>
    <property type="evidence" value="ECO:0007669"/>
    <property type="project" value="TreeGrafter"/>
</dbReference>
<sequence length="712" mass="81611">MNMKLECFEVGPVCHIRRVKSEYMRLRQVKRLKKAEEVKTLFMSNRQKIEQQTNILNTEWSKLRIQSIPLSTSNGALVCTVEFGFPGFKAQAIAMRPLSTVAGIPFMYSWSPLQHNFMVEDETFLHNIPYMGDEVLEQDEAFLEELIDNYDGVHGDREWKELYHCNRTYCITFVCEFVSKPDVWTNLGDSHSNLCSLSPTVKDVSSSKKIPNDKIFTAIASMFPYKGTTEELKEKYKDLLEPPSPVKLPPLCTPNLDGPFAKSVQREQSLHSFHTLFCRRCFKYDCFLHPFHATPNVYKRKNKEIRMETEPCGVNCFLLQKGAKEFVDQNMLRSQKSRRRRRQPRPTSSSCPGPSGSAEEPKEGDSDHETTSSSEGNSRCQTPTKLRPGDDDGEQQACCVVQWSGAEESLFRVLHGTYFNNFCSIARLIGTKNCKEVYEFAVKEALIHRVPLEDGGISPQKKKRKHRLWAKIQLKKDNSSNQVYNYQPCDHPDHPCDSSCPCVMTQNFCEKFCQCEHECQNRFPGCRCKTQCNTKQCPCYLAVRECDPDLCMTCGAADHWDSKVVSCKNCSIQRGLKKHLLLAPSDVAGWGTFIKEPVQKNEFISEYCGELISQDEADRRGRIYDKYMSSFLFNLNNDFVVDATRKGNKIRFANHSVNPNCYAKVVMVNGDHRIGIFAKRAILQGEELFFDYRYSQADALKYVGIEREVDLS</sequence>
<feature type="domain" description="SET" evidence="13">
    <location>
        <begin position="578"/>
        <end position="693"/>
    </location>
</feature>
<dbReference type="CDD" id="cd19217">
    <property type="entry name" value="SET_EZH1"/>
    <property type="match status" value="1"/>
</dbReference>
<dbReference type="SMART" id="SM00317">
    <property type="entry name" value="SET"/>
    <property type="match status" value="1"/>
</dbReference>
<gene>
    <name evidence="15" type="primary">EZH1</name>
</gene>
<dbReference type="SUPFAM" id="SSF82199">
    <property type="entry name" value="SET domain"/>
    <property type="match status" value="1"/>
</dbReference>
<keyword evidence="16" id="KW-1185">Reference proteome</keyword>
<dbReference type="GO" id="GO:0140951">
    <property type="term" value="F:histone H3K27 trimethyltransferase activity"/>
    <property type="evidence" value="ECO:0007669"/>
    <property type="project" value="UniProtKB-EC"/>
</dbReference>
<feature type="compositionally biased region" description="Polar residues" evidence="12">
    <location>
        <begin position="371"/>
        <end position="384"/>
    </location>
</feature>
<dbReference type="PROSITE" id="PS50280">
    <property type="entry name" value="SET"/>
    <property type="match status" value="1"/>
</dbReference>
<evidence type="ECO:0000256" key="12">
    <source>
        <dbReference type="SAM" id="MobiDB-lite"/>
    </source>
</evidence>
<feature type="domain" description="CXC" evidence="14">
    <location>
        <begin position="469"/>
        <end position="571"/>
    </location>
</feature>
<keyword evidence="10" id="KW-0539">Nucleus</keyword>
<reference evidence="15" key="3">
    <citation type="submission" date="2025-09" db="UniProtKB">
        <authorList>
            <consortium name="Ensembl"/>
        </authorList>
    </citation>
    <scope>IDENTIFICATION</scope>
</reference>
<keyword evidence="3" id="KW-0678">Repressor</keyword>
<evidence type="ECO:0000256" key="9">
    <source>
        <dbReference type="ARBA" id="ARBA00023163"/>
    </source>
</evidence>
<feature type="compositionally biased region" description="Basic residues" evidence="12">
    <location>
        <begin position="335"/>
        <end position="344"/>
    </location>
</feature>
<keyword evidence="6" id="KW-0949">S-adenosyl-L-methionine</keyword>
<dbReference type="InterPro" id="IPR045318">
    <property type="entry name" value="EZH1/2-like"/>
</dbReference>
<comment type="catalytic activity">
    <reaction evidence="11">
        <text>L-lysyl(27)-[histone H3] + 3 S-adenosyl-L-methionine = N(6),N(6),N(6)-trimethyl-L-lysyl(27)-[histone H3] + 3 S-adenosyl-L-homocysteine + 3 H(+)</text>
        <dbReference type="Rhea" id="RHEA:60292"/>
        <dbReference type="Rhea" id="RHEA-COMP:15535"/>
        <dbReference type="Rhea" id="RHEA-COMP:15548"/>
        <dbReference type="ChEBI" id="CHEBI:15378"/>
        <dbReference type="ChEBI" id="CHEBI:29969"/>
        <dbReference type="ChEBI" id="CHEBI:57856"/>
        <dbReference type="ChEBI" id="CHEBI:59789"/>
        <dbReference type="ChEBI" id="CHEBI:61961"/>
        <dbReference type="EC" id="2.1.1.356"/>
    </reaction>
</comment>
<dbReference type="SMART" id="SM00717">
    <property type="entry name" value="SANT"/>
    <property type="match status" value="2"/>
</dbReference>
<dbReference type="InterPro" id="IPR026489">
    <property type="entry name" value="CXC_dom"/>
</dbReference>
<dbReference type="InterPro" id="IPR048358">
    <property type="entry name" value="EZH1/2_MCSS"/>
</dbReference>
<reference evidence="15" key="2">
    <citation type="submission" date="2025-08" db="UniProtKB">
        <authorList>
            <consortium name="Ensembl"/>
        </authorList>
    </citation>
    <scope>IDENTIFICATION</scope>
</reference>
<dbReference type="Proteomes" id="UP000005207">
    <property type="component" value="Linkage group LG4"/>
</dbReference>
<feature type="region of interest" description="Disordered" evidence="12">
    <location>
        <begin position="328"/>
        <end position="393"/>
    </location>
</feature>
<dbReference type="GO" id="GO:0035098">
    <property type="term" value="C:ESC/E(Z) complex"/>
    <property type="evidence" value="ECO:0007669"/>
    <property type="project" value="TreeGrafter"/>
</dbReference>
<dbReference type="InterPro" id="IPR033467">
    <property type="entry name" value="Tesmin/TSO1-like_CXC"/>
</dbReference>
<evidence type="ECO:0000256" key="2">
    <source>
        <dbReference type="ARBA" id="ARBA00012186"/>
    </source>
</evidence>
<dbReference type="InterPro" id="IPR044438">
    <property type="entry name" value="EZH1_SET"/>
</dbReference>
<protein>
    <recommendedName>
        <fullName evidence="2">[histone H3]-lysine(27) N-trimethyltransferase</fullName>
        <ecNumber evidence="2">2.1.1.356</ecNumber>
    </recommendedName>
</protein>
<evidence type="ECO:0000313" key="15">
    <source>
        <dbReference type="Ensembl" id="ENSONIP00000067362.1"/>
    </source>
</evidence>
<dbReference type="InterPro" id="IPR041343">
    <property type="entry name" value="PRC2_HTH_1"/>
</dbReference>
<keyword evidence="5" id="KW-0808">Transferase</keyword>
<accession>A0A669E8T6</accession>
<evidence type="ECO:0000256" key="5">
    <source>
        <dbReference type="ARBA" id="ARBA00022679"/>
    </source>
</evidence>
<name>A0A669E8T6_ORENI</name>
<dbReference type="Ensembl" id="ENSONIT00000064538.1">
    <property type="protein sequence ID" value="ENSONIP00000067362.1"/>
    <property type="gene ID" value="ENSONIG00000001211.2"/>
</dbReference>
<dbReference type="Pfam" id="PF21358">
    <property type="entry name" value="Ezh2_MCSS"/>
    <property type="match status" value="1"/>
</dbReference>
<evidence type="ECO:0000256" key="1">
    <source>
        <dbReference type="ARBA" id="ARBA00004123"/>
    </source>
</evidence>
<dbReference type="Gene3D" id="2.170.270.10">
    <property type="entry name" value="SET domain"/>
    <property type="match status" value="1"/>
</dbReference>
<evidence type="ECO:0000256" key="6">
    <source>
        <dbReference type="ARBA" id="ARBA00022691"/>
    </source>
</evidence>
<keyword evidence="4" id="KW-0489">Methyltransferase</keyword>
<comment type="subcellular location">
    <subcellularLocation>
        <location evidence="1">Nucleus</location>
    </subcellularLocation>
</comment>
<dbReference type="Pfam" id="PF18118">
    <property type="entry name" value="PRC2_HTH_1"/>
    <property type="match status" value="1"/>
</dbReference>
<feature type="compositionally biased region" description="Basic and acidic residues" evidence="12">
    <location>
        <begin position="359"/>
        <end position="370"/>
    </location>
</feature>
<dbReference type="CDD" id="cd00167">
    <property type="entry name" value="SANT"/>
    <property type="match status" value="1"/>
</dbReference>
<reference evidence="16" key="1">
    <citation type="submission" date="2012-01" db="EMBL/GenBank/DDBJ databases">
        <title>The Genome Sequence of Oreochromis niloticus (Nile Tilapia).</title>
        <authorList>
            <consortium name="Broad Institute Genome Assembly Team"/>
            <consortium name="Broad Institute Sequencing Platform"/>
            <person name="Di Palma F."/>
            <person name="Johnson J."/>
            <person name="Lander E.S."/>
            <person name="Lindblad-Toh K."/>
        </authorList>
    </citation>
    <scope>NUCLEOTIDE SEQUENCE [LARGE SCALE GENOMIC DNA]</scope>
</reference>
<keyword evidence="9" id="KW-0804">Transcription</keyword>
<keyword evidence="7" id="KW-0156">Chromatin regulator</keyword>
<dbReference type="InterPro" id="IPR041355">
    <property type="entry name" value="Pre-SET_CXC"/>
</dbReference>
<dbReference type="Pfam" id="PF18264">
    <property type="entry name" value="preSET_CXC"/>
    <property type="match status" value="1"/>
</dbReference>
<dbReference type="EC" id="2.1.1.356" evidence="2"/>
<evidence type="ECO:0000256" key="8">
    <source>
        <dbReference type="ARBA" id="ARBA00023015"/>
    </source>
</evidence>
<evidence type="ECO:0000256" key="7">
    <source>
        <dbReference type="ARBA" id="ARBA00022853"/>
    </source>
</evidence>
<evidence type="ECO:0000256" key="11">
    <source>
        <dbReference type="ARBA" id="ARBA00048568"/>
    </source>
</evidence>
<evidence type="ECO:0000259" key="13">
    <source>
        <dbReference type="PROSITE" id="PS50280"/>
    </source>
</evidence>
<dbReference type="AlphaFoldDB" id="A0A669E8T6"/>
<dbReference type="Pfam" id="PF11616">
    <property type="entry name" value="EZH2_WD-Binding"/>
    <property type="match status" value="1"/>
</dbReference>
<dbReference type="SMART" id="SM01114">
    <property type="entry name" value="CXC"/>
    <property type="match status" value="1"/>
</dbReference>
<dbReference type="GO" id="GO:0032259">
    <property type="term" value="P:methylation"/>
    <property type="evidence" value="ECO:0007669"/>
    <property type="project" value="UniProtKB-KW"/>
</dbReference>
<keyword evidence="8" id="KW-0805">Transcription regulation</keyword>
<dbReference type="PANTHER" id="PTHR45747:SF20">
    <property type="entry name" value="[HISTONE H3]-LYSINE(27) N-TRIMETHYLTRANSFERASE"/>
    <property type="match status" value="1"/>
</dbReference>
<evidence type="ECO:0000256" key="3">
    <source>
        <dbReference type="ARBA" id="ARBA00022491"/>
    </source>
</evidence>
<evidence type="ECO:0000259" key="14">
    <source>
        <dbReference type="PROSITE" id="PS51633"/>
    </source>
</evidence>
<dbReference type="GO" id="GO:0031507">
    <property type="term" value="P:heterochromatin formation"/>
    <property type="evidence" value="ECO:0007669"/>
    <property type="project" value="TreeGrafter"/>
</dbReference>
<dbReference type="Pfam" id="PF00856">
    <property type="entry name" value="SET"/>
    <property type="match status" value="1"/>
</dbReference>
<feature type="compositionally biased region" description="Low complexity" evidence="12">
    <location>
        <begin position="345"/>
        <end position="358"/>
    </location>
</feature>
<evidence type="ECO:0000313" key="16">
    <source>
        <dbReference type="Proteomes" id="UP000005207"/>
    </source>
</evidence>
<evidence type="ECO:0000256" key="4">
    <source>
        <dbReference type="ARBA" id="ARBA00022603"/>
    </source>
</evidence>
<dbReference type="PANTHER" id="PTHR45747">
    <property type="entry name" value="HISTONE-LYSINE N-METHYLTRANSFERASE E(Z)"/>
    <property type="match status" value="1"/>
</dbReference>
<dbReference type="PROSITE" id="PS51633">
    <property type="entry name" value="CXC"/>
    <property type="match status" value="1"/>
</dbReference>
<dbReference type="InterPro" id="IPR046341">
    <property type="entry name" value="SET_dom_sf"/>
</dbReference>
<dbReference type="GeneTree" id="ENSGT00940000156604"/>
<proteinExistence type="predicted"/>